<evidence type="ECO:0000313" key="4">
    <source>
        <dbReference type="Proteomes" id="UP000823775"/>
    </source>
</evidence>
<evidence type="ECO:0000313" key="3">
    <source>
        <dbReference type="EMBL" id="MCE3050322.1"/>
    </source>
</evidence>
<keyword evidence="2" id="KW-0812">Transmembrane</keyword>
<protein>
    <submittedName>
        <fullName evidence="3">Uncharacterized protein</fullName>
    </submittedName>
</protein>
<keyword evidence="2" id="KW-0472">Membrane</keyword>
<keyword evidence="2" id="KW-1133">Transmembrane helix</keyword>
<dbReference type="EMBL" id="JACEIK010007484">
    <property type="protein sequence ID" value="MCE3050322.1"/>
    <property type="molecule type" value="Genomic_DNA"/>
</dbReference>
<feature type="transmembrane region" description="Helical" evidence="2">
    <location>
        <begin position="7"/>
        <end position="30"/>
    </location>
</feature>
<name>A0ABS8WJS5_DATST</name>
<accession>A0ABS8WJS5</accession>
<organism evidence="3 4">
    <name type="scientific">Datura stramonium</name>
    <name type="common">Jimsonweed</name>
    <name type="synonym">Common thornapple</name>
    <dbReference type="NCBI Taxonomy" id="4076"/>
    <lineage>
        <taxon>Eukaryota</taxon>
        <taxon>Viridiplantae</taxon>
        <taxon>Streptophyta</taxon>
        <taxon>Embryophyta</taxon>
        <taxon>Tracheophyta</taxon>
        <taxon>Spermatophyta</taxon>
        <taxon>Magnoliopsida</taxon>
        <taxon>eudicotyledons</taxon>
        <taxon>Gunneridae</taxon>
        <taxon>Pentapetalae</taxon>
        <taxon>asterids</taxon>
        <taxon>lamiids</taxon>
        <taxon>Solanales</taxon>
        <taxon>Solanaceae</taxon>
        <taxon>Solanoideae</taxon>
        <taxon>Datureae</taxon>
        <taxon>Datura</taxon>
    </lineage>
</organism>
<gene>
    <name evidence="3" type="ORF">HAX54_046898</name>
</gene>
<evidence type="ECO:0000256" key="1">
    <source>
        <dbReference type="SAM" id="MobiDB-lite"/>
    </source>
</evidence>
<evidence type="ECO:0000256" key="2">
    <source>
        <dbReference type="SAM" id="Phobius"/>
    </source>
</evidence>
<reference evidence="3 4" key="1">
    <citation type="journal article" date="2021" name="BMC Genomics">
        <title>Datura genome reveals duplications of psychoactive alkaloid biosynthetic genes and high mutation rate following tissue culture.</title>
        <authorList>
            <person name="Rajewski A."/>
            <person name="Carter-House D."/>
            <person name="Stajich J."/>
            <person name="Litt A."/>
        </authorList>
    </citation>
    <scope>NUCLEOTIDE SEQUENCE [LARGE SCALE GENOMIC DNA]</scope>
    <source>
        <strain evidence="3">AR-01</strain>
    </source>
</reference>
<proteinExistence type="predicted"/>
<keyword evidence="4" id="KW-1185">Reference proteome</keyword>
<comment type="caution">
    <text evidence="3">The sequence shown here is derived from an EMBL/GenBank/DDBJ whole genome shotgun (WGS) entry which is preliminary data.</text>
</comment>
<sequence>MSHEVRALGMFLDITGHCVCFLTVLGIVWIRNIHLHLLVDQRHQLDEVWGMVLPPSGSRAGACQTRAKTRAHANPQPEIVNRGQPQVASPEREQEQVVQDAPSTVPVVVPIVALPTDVVIRLLNVLESLMPNHGRVPVPQTNSQAQTQV</sequence>
<dbReference type="Proteomes" id="UP000823775">
    <property type="component" value="Unassembled WGS sequence"/>
</dbReference>
<feature type="region of interest" description="Disordered" evidence="1">
    <location>
        <begin position="70"/>
        <end position="93"/>
    </location>
</feature>